<reference evidence="1 2" key="1">
    <citation type="submission" date="2023-02" db="EMBL/GenBank/DDBJ databases">
        <title>Dictyobacter halimunensis sp. nov., a new member of the class Ktedonobacteria from forest soil in a geothermal area.</title>
        <authorList>
            <person name="Rachmania M.K."/>
            <person name="Ningsih F."/>
            <person name="Sakai Y."/>
            <person name="Yabe S."/>
            <person name="Yokota A."/>
            <person name="Sjamsuridzal W."/>
        </authorList>
    </citation>
    <scope>NUCLEOTIDE SEQUENCE [LARGE SCALE GENOMIC DNA]</scope>
    <source>
        <strain evidence="1 2">S3.2.2.5</strain>
    </source>
</reference>
<evidence type="ECO:0000313" key="2">
    <source>
        <dbReference type="Proteomes" id="UP001344906"/>
    </source>
</evidence>
<dbReference type="Proteomes" id="UP001344906">
    <property type="component" value="Unassembled WGS sequence"/>
</dbReference>
<name>A0ABQ6FKJ2_9CHLR</name>
<evidence type="ECO:0000313" key="1">
    <source>
        <dbReference type="EMBL" id="GLV54160.1"/>
    </source>
</evidence>
<proteinExistence type="predicted"/>
<sequence length="63" mass="6890">MICLYLLKNLILAGMDALRCSGGFDSCLVLSNRNLTKVLEGDMVAIHQKVVRAIIRGEVSDVL</sequence>
<accession>A0ABQ6FKJ2</accession>
<keyword evidence="2" id="KW-1185">Reference proteome</keyword>
<gene>
    <name evidence="1" type="ORF">KDH_10090</name>
</gene>
<protein>
    <submittedName>
        <fullName evidence="1">Uncharacterized protein</fullName>
    </submittedName>
</protein>
<dbReference type="EMBL" id="BSRI01000001">
    <property type="protein sequence ID" value="GLV54160.1"/>
    <property type="molecule type" value="Genomic_DNA"/>
</dbReference>
<comment type="caution">
    <text evidence="1">The sequence shown here is derived from an EMBL/GenBank/DDBJ whole genome shotgun (WGS) entry which is preliminary data.</text>
</comment>
<organism evidence="1 2">
    <name type="scientific">Dictyobacter halimunensis</name>
    <dbReference type="NCBI Taxonomy" id="3026934"/>
    <lineage>
        <taxon>Bacteria</taxon>
        <taxon>Bacillati</taxon>
        <taxon>Chloroflexota</taxon>
        <taxon>Ktedonobacteria</taxon>
        <taxon>Ktedonobacterales</taxon>
        <taxon>Dictyobacteraceae</taxon>
        <taxon>Dictyobacter</taxon>
    </lineage>
</organism>